<keyword evidence="1" id="KW-0805">Transcription regulation</keyword>
<comment type="caution">
    <text evidence="5">The sequence shown here is derived from an EMBL/GenBank/DDBJ whole genome shotgun (WGS) entry which is preliminary data.</text>
</comment>
<dbReference type="SUPFAM" id="SSF46689">
    <property type="entry name" value="Homeodomain-like"/>
    <property type="match status" value="2"/>
</dbReference>
<gene>
    <name evidence="5" type="ORF">EDD80_101487</name>
</gene>
<evidence type="ECO:0000256" key="2">
    <source>
        <dbReference type="ARBA" id="ARBA00023125"/>
    </source>
</evidence>
<protein>
    <submittedName>
        <fullName evidence="5">AraC-like DNA-binding protein</fullName>
    </submittedName>
</protein>
<dbReference type="GO" id="GO:0043565">
    <property type="term" value="F:sequence-specific DNA binding"/>
    <property type="evidence" value="ECO:0007669"/>
    <property type="project" value="InterPro"/>
</dbReference>
<dbReference type="AlphaFoldDB" id="A0A4R3KWV0"/>
<sequence length="294" mass="33587">MKPHFHKVPVRSSNSFSIRHDNQSNPGIWHYHPELELHYVIRGEGLRFIGDNISNFTAGELILLGENLPHKWTAGEKKPGDGKDDAFEVIVIHFRPDCLGRDLLMLPESILIRKLFEKAGKGMLFGGESRTRLANLMYSALKAEGLDRLIVLLSMLKLMAESAGYEHIASAHAFSPSNESDILRLNKIHEYTLANYRKEISLEEIAALSHLSVTSFCRYFKLMTRKTYLDFLTEIRISHACRLLIEDKLATGVICYECGFHNLSNFFRHFKKVTGLTPLKYKQQYLFSKSAQLA</sequence>
<name>A0A4R3KWV0_9SPHI</name>
<evidence type="ECO:0000256" key="1">
    <source>
        <dbReference type="ARBA" id="ARBA00023015"/>
    </source>
</evidence>
<reference evidence="5 6" key="1">
    <citation type="submission" date="2019-03" db="EMBL/GenBank/DDBJ databases">
        <title>Genomic Encyclopedia of Type Strains, Phase IV (KMG-IV): sequencing the most valuable type-strain genomes for metagenomic binning, comparative biology and taxonomic classification.</title>
        <authorList>
            <person name="Goeker M."/>
        </authorList>
    </citation>
    <scope>NUCLEOTIDE SEQUENCE [LARGE SCALE GENOMIC DNA]</scope>
    <source>
        <strain evidence="5 6">DSM 21100</strain>
    </source>
</reference>
<dbReference type="Gene3D" id="1.10.10.60">
    <property type="entry name" value="Homeodomain-like"/>
    <property type="match status" value="2"/>
</dbReference>
<organism evidence="5 6">
    <name type="scientific">Anseongella ginsenosidimutans</name>
    <dbReference type="NCBI Taxonomy" id="496056"/>
    <lineage>
        <taxon>Bacteria</taxon>
        <taxon>Pseudomonadati</taxon>
        <taxon>Bacteroidota</taxon>
        <taxon>Sphingobacteriia</taxon>
        <taxon>Sphingobacteriales</taxon>
        <taxon>Sphingobacteriaceae</taxon>
        <taxon>Anseongella</taxon>
    </lineage>
</organism>
<dbReference type="PANTHER" id="PTHR43280:SF27">
    <property type="entry name" value="TRANSCRIPTIONAL REGULATOR MTLR"/>
    <property type="match status" value="1"/>
</dbReference>
<dbReference type="SMART" id="SM00342">
    <property type="entry name" value="HTH_ARAC"/>
    <property type="match status" value="1"/>
</dbReference>
<dbReference type="Gene3D" id="2.60.120.10">
    <property type="entry name" value="Jelly Rolls"/>
    <property type="match status" value="1"/>
</dbReference>
<dbReference type="InterPro" id="IPR009057">
    <property type="entry name" value="Homeodomain-like_sf"/>
</dbReference>
<dbReference type="Pfam" id="PF02311">
    <property type="entry name" value="AraC_binding"/>
    <property type="match status" value="1"/>
</dbReference>
<dbReference type="InterPro" id="IPR018060">
    <property type="entry name" value="HTH_AraC"/>
</dbReference>
<dbReference type="RefSeq" id="WP_132127728.1">
    <property type="nucleotide sequence ID" value="NZ_CP042432.1"/>
</dbReference>
<accession>A0A4R3KWV0</accession>
<dbReference type="GO" id="GO:0003700">
    <property type="term" value="F:DNA-binding transcription factor activity"/>
    <property type="evidence" value="ECO:0007669"/>
    <property type="project" value="InterPro"/>
</dbReference>
<dbReference type="OrthoDB" id="9787988at2"/>
<dbReference type="EMBL" id="SMAD01000001">
    <property type="protein sequence ID" value="TCS90287.1"/>
    <property type="molecule type" value="Genomic_DNA"/>
</dbReference>
<dbReference type="PANTHER" id="PTHR43280">
    <property type="entry name" value="ARAC-FAMILY TRANSCRIPTIONAL REGULATOR"/>
    <property type="match status" value="1"/>
</dbReference>
<dbReference type="Proteomes" id="UP000295807">
    <property type="component" value="Unassembled WGS sequence"/>
</dbReference>
<feature type="domain" description="HTH araC/xylS-type" evidence="4">
    <location>
        <begin position="186"/>
        <end position="284"/>
    </location>
</feature>
<evidence type="ECO:0000313" key="6">
    <source>
        <dbReference type="Proteomes" id="UP000295807"/>
    </source>
</evidence>
<proteinExistence type="predicted"/>
<evidence type="ECO:0000313" key="5">
    <source>
        <dbReference type="EMBL" id="TCS90287.1"/>
    </source>
</evidence>
<dbReference type="SUPFAM" id="SSF51182">
    <property type="entry name" value="RmlC-like cupins"/>
    <property type="match status" value="1"/>
</dbReference>
<keyword evidence="6" id="KW-1185">Reference proteome</keyword>
<keyword evidence="3" id="KW-0804">Transcription</keyword>
<dbReference type="PROSITE" id="PS01124">
    <property type="entry name" value="HTH_ARAC_FAMILY_2"/>
    <property type="match status" value="1"/>
</dbReference>
<evidence type="ECO:0000259" key="4">
    <source>
        <dbReference type="PROSITE" id="PS01124"/>
    </source>
</evidence>
<dbReference type="InterPro" id="IPR003313">
    <property type="entry name" value="AraC-bd"/>
</dbReference>
<dbReference type="InterPro" id="IPR011051">
    <property type="entry name" value="RmlC_Cupin_sf"/>
</dbReference>
<dbReference type="Pfam" id="PF12833">
    <property type="entry name" value="HTH_18"/>
    <property type="match status" value="1"/>
</dbReference>
<evidence type="ECO:0000256" key="3">
    <source>
        <dbReference type="ARBA" id="ARBA00023163"/>
    </source>
</evidence>
<keyword evidence="2 5" id="KW-0238">DNA-binding</keyword>
<dbReference type="InterPro" id="IPR014710">
    <property type="entry name" value="RmlC-like_jellyroll"/>
</dbReference>